<dbReference type="PROSITE" id="PS50014">
    <property type="entry name" value="BROMODOMAIN_2"/>
    <property type="match status" value="1"/>
</dbReference>
<feature type="region of interest" description="Disordered" evidence="7">
    <location>
        <begin position="1089"/>
        <end position="1153"/>
    </location>
</feature>
<dbReference type="SUPFAM" id="SSF47370">
    <property type="entry name" value="Bromodomain"/>
    <property type="match status" value="1"/>
</dbReference>
<dbReference type="Gene3D" id="1.20.920.10">
    <property type="entry name" value="Bromodomain-like"/>
    <property type="match status" value="1"/>
</dbReference>
<organism evidence="9 10">
    <name type="scientific">Adiantum capillus-veneris</name>
    <name type="common">Maidenhair fern</name>
    <dbReference type="NCBI Taxonomy" id="13818"/>
    <lineage>
        <taxon>Eukaryota</taxon>
        <taxon>Viridiplantae</taxon>
        <taxon>Streptophyta</taxon>
        <taxon>Embryophyta</taxon>
        <taxon>Tracheophyta</taxon>
        <taxon>Polypodiopsida</taxon>
        <taxon>Polypodiidae</taxon>
        <taxon>Polypodiales</taxon>
        <taxon>Pteridineae</taxon>
        <taxon>Pteridaceae</taxon>
        <taxon>Vittarioideae</taxon>
        <taxon>Adiantum</taxon>
    </lineage>
</organism>
<dbReference type="GO" id="GO:0005524">
    <property type="term" value="F:ATP binding"/>
    <property type="evidence" value="ECO:0007669"/>
    <property type="project" value="UniProtKB-KW"/>
</dbReference>
<evidence type="ECO:0000256" key="7">
    <source>
        <dbReference type="SAM" id="MobiDB-lite"/>
    </source>
</evidence>
<evidence type="ECO:0000256" key="6">
    <source>
        <dbReference type="PROSITE-ProRule" id="PRU00035"/>
    </source>
</evidence>
<reference evidence="9" key="1">
    <citation type="submission" date="2021-01" db="EMBL/GenBank/DDBJ databases">
        <title>Adiantum capillus-veneris genome.</title>
        <authorList>
            <person name="Fang Y."/>
            <person name="Liao Q."/>
        </authorList>
    </citation>
    <scope>NUCLEOTIDE SEQUENCE</scope>
    <source>
        <strain evidence="9">H3</strain>
        <tissue evidence="9">Leaf</tissue>
    </source>
</reference>
<keyword evidence="2" id="KW-0150">Chloroplast</keyword>
<keyword evidence="10" id="KW-1185">Reference proteome</keyword>
<dbReference type="GO" id="GO:0005634">
    <property type="term" value="C:nucleus"/>
    <property type="evidence" value="ECO:0007669"/>
    <property type="project" value="TreeGrafter"/>
</dbReference>
<accession>A0A9D4UMI4</accession>
<feature type="compositionally biased region" description="Basic and acidic residues" evidence="7">
    <location>
        <begin position="242"/>
        <end position="263"/>
    </location>
</feature>
<dbReference type="InterPro" id="IPR027417">
    <property type="entry name" value="P-loop_NTPase"/>
</dbReference>
<feature type="region of interest" description="Disordered" evidence="7">
    <location>
        <begin position="1"/>
        <end position="265"/>
    </location>
</feature>
<evidence type="ECO:0000256" key="3">
    <source>
        <dbReference type="ARBA" id="ARBA00022741"/>
    </source>
</evidence>
<feature type="region of interest" description="Disordered" evidence="7">
    <location>
        <begin position="1050"/>
        <end position="1070"/>
    </location>
</feature>
<dbReference type="OrthoDB" id="5421at2759"/>
<dbReference type="GO" id="GO:0003682">
    <property type="term" value="F:chromatin binding"/>
    <property type="evidence" value="ECO:0007669"/>
    <property type="project" value="TreeGrafter"/>
</dbReference>
<dbReference type="Gene3D" id="3.40.50.300">
    <property type="entry name" value="P-loop containing nucleotide triphosphate hydrolases"/>
    <property type="match status" value="2"/>
</dbReference>
<feature type="compositionally biased region" description="Basic and acidic residues" evidence="7">
    <location>
        <begin position="208"/>
        <end position="224"/>
    </location>
</feature>
<dbReference type="PROSITE" id="PS00674">
    <property type="entry name" value="AAA"/>
    <property type="match status" value="1"/>
</dbReference>
<name>A0A9D4UMI4_ADICA</name>
<dbReference type="PROSITE" id="PS00633">
    <property type="entry name" value="BROMODOMAIN_1"/>
    <property type="match status" value="1"/>
</dbReference>
<feature type="compositionally biased region" description="Acidic residues" evidence="7">
    <location>
        <begin position="143"/>
        <end position="198"/>
    </location>
</feature>
<dbReference type="Pfam" id="PF00004">
    <property type="entry name" value="AAA"/>
    <property type="match status" value="1"/>
</dbReference>
<protein>
    <recommendedName>
        <fullName evidence="8">Bromo domain-containing protein</fullName>
    </recommendedName>
</protein>
<dbReference type="PRINTS" id="PR00830">
    <property type="entry name" value="ENDOLAPTASE"/>
</dbReference>
<feature type="compositionally biased region" description="Polar residues" evidence="7">
    <location>
        <begin position="50"/>
        <end position="66"/>
    </location>
</feature>
<dbReference type="GO" id="GO:0016887">
    <property type="term" value="F:ATP hydrolysis activity"/>
    <property type="evidence" value="ECO:0007669"/>
    <property type="project" value="InterPro"/>
</dbReference>
<proteinExistence type="inferred from homology"/>
<dbReference type="Pfam" id="PF00439">
    <property type="entry name" value="Bromodomain"/>
    <property type="match status" value="1"/>
</dbReference>
<dbReference type="FunFam" id="3.40.50.300:FF:000061">
    <property type="entry name" value="ATPase family, AAA domain-containing 2"/>
    <property type="match status" value="1"/>
</dbReference>
<dbReference type="InterPro" id="IPR018359">
    <property type="entry name" value="Bromodomain_CS"/>
</dbReference>
<dbReference type="AlphaFoldDB" id="A0A9D4UMI4"/>
<keyword evidence="4" id="KW-0067">ATP-binding</keyword>
<evidence type="ECO:0000256" key="5">
    <source>
        <dbReference type="ARBA" id="ARBA00023117"/>
    </source>
</evidence>
<dbReference type="InterPro" id="IPR045199">
    <property type="entry name" value="ATAD2-like"/>
</dbReference>
<dbReference type="GO" id="GO:0042393">
    <property type="term" value="F:histone binding"/>
    <property type="evidence" value="ECO:0007669"/>
    <property type="project" value="TreeGrafter"/>
</dbReference>
<dbReference type="InterPro" id="IPR041569">
    <property type="entry name" value="AAA_lid_3"/>
</dbReference>
<feature type="compositionally biased region" description="Basic and acidic residues" evidence="7">
    <location>
        <begin position="1133"/>
        <end position="1142"/>
    </location>
</feature>
<dbReference type="InterPro" id="IPR001487">
    <property type="entry name" value="Bromodomain"/>
</dbReference>
<dbReference type="GO" id="GO:0006334">
    <property type="term" value="P:nucleosome assembly"/>
    <property type="evidence" value="ECO:0007669"/>
    <property type="project" value="TreeGrafter"/>
</dbReference>
<evidence type="ECO:0000256" key="4">
    <source>
        <dbReference type="ARBA" id="ARBA00022840"/>
    </source>
</evidence>
<comment type="caution">
    <text evidence="9">The sequence shown here is derived from an EMBL/GenBank/DDBJ whole genome shotgun (WGS) entry which is preliminary data.</text>
</comment>
<sequence>MSPVHTRTGGRSGHHHFLRHQLYYPKSKKRGRDRRSASQIAKMLRRGRAVSSTTSTREPNAQNQPAANLRRSSRKRRPATHREYISYSDNEDDFEVTRTYRQPRSGRNEAKSSQDEDQAQPRREGLRPRRETRRLSQSSPQSSEEEEQGSSEEDDVEDEGEDDGDIGDEEEEDQDEDEENEEEEREEEEREDEEDEEGEGRRRYALRNRTEVQRFSPQHEDRPVHQQRPISKPFSFQTGVKRNRDGKRLTSKAEKRYRSSRDADSDDSLLIDEIVQSQGPPWLKGGSLSGPSWPFGGLDLSGFQGRGMSAGGTPWGHSGDQWAGGIPTAGLSHKGGADIQPLQVDESVTFDQVGGLADYVQSLKEIVFFPLLYPNFFKHYGIKPPRGVLLCGPPGTGKTLIARALAASASRAGQKVNFYMRKGADVLSKWVGEAERQLRLLFEEAQRNQPSIIFFDEIDGLAPVRSSRQEQIHNSIVSTLLALMDGLDALGQVIVIGATNRVDAIDGALRRPGRFDRELTFSLPDSKAREEILKIHTRPWKEHLDDELCKELAGACVGYCGADLKALCTEAAIGAFRKRYPQVYTSNDPLLIDVSSVQVKRLDFLEAMSTITPAAQRGTLVQSMPLSSIVSPCLQNQLTCILDSVSRIFPMNKNEGKSKFPADTEDADQLAAFSTLRYGSSFPFVYRPRLLICGKEAAGMEHIGPAVLHELEKFPIHSISLPSLLADMSSRSCEEALVSIFREARRTTPAVLYLPQIDLWWDTASSQLRAVLSMLLAEFPSNLPVLFLATAKIPQVEVEEQVATVFGSSIYEVEYPNSEDRAKFFSQLLDTAVNLSEQKYSKMTKPVFLPELPKAPILETERSEAQLQAQFEEEQHILRRMRMCLREVCNRLLREKSFNVFHYPVTEEDAPDYHTLIQTPMDVSTLLYRTDSGQYLTRSAFLQDLELIPLNAKAYHKDDYNGARIVSKACALRDAAHAMLSQIDKDLVTQCEAILARGGPLKLEGKLSGTEMVGSYILPVGQPSNSTTRASARLRGVQAETGLSLSADVHVRRSRRNSEGDIGGDTEAGVFAQTRSINSIDLNIDLAEKTTEDPDSPAVHMEVDGPKEWSNPANADNEKEQQPPATPSSPDLGGKDPMDFGHEQSPVLDPDHPKAAVSASYIEKLKKRFVTRTNGLGVSDLELIHAKICQDVRLECMTKSRTWVIKLFKRGGSTVSDEEGLVLTTNNQGFCSSSRTALFCSTVGVFNLSLNFGHNEHIFKAGVAHCAGS</sequence>
<dbReference type="PANTHER" id="PTHR23069:SF0">
    <property type="entry name" value="TAT-BINDING HOMOLOG 7"/>
    <property type="match status" value="1"/>
</dbReference>
<keyword evidence="2" id="KW-0934">Plastid</keyword>
<dbReference type="FunFam" id="1.20.920.10:FF:000037">
    <property type="entry name" value="ATPase family AAA domain-containing protein"/>
    <property type="match status" value="1"/>
</dbReference>
<gene>
    <name evidence="9" type="ORF">GOP47_0014848</name>
</gene>
<dbReference type="GO" id="GO:0045815">
    <property type="term" value="P:transcription initiation-coupled chromatin remodeling"/>
    <property type="evidence" value="ECO:0007669"/>
    <property type="project" value="TreeGrafter"/>
</dbReference>
<dbReference type="SMART" id="SM00382">
    <property type="entry name" value="AAA"/>
    <property type="match status" value="1"/>
</dbReference>
<dbReference type="InterPro" id="IPR003960">
    <property type="entry name" value="ATPase_AAA_CS"/>
</dbReference>
<dbReference type="PRINTS" id="PR00503">
    <property type="entry name" value="BROMODOMAIN"/>
</dbReference>
<keyword evidence="5 6" id="KW-0103">Bromodomain</keyword>
<dbReference type="PANTHER" id="PTHR23069">
    <property type="entry name" value="AAA DOMAIN-CONTAINING"/>
    <property type="match status" value="1"/>
</dbReference>
<dbReference type="SMART" id="SM00297">
    <property type="entry name" value="BROMO"/>
    <property type="match status" value="1"/>
</dbReference>
<feature type="compositionally biased region" description="Basic and acidic residues" evidence="7">
    <location>
        <begin position="106"/>
        <end position="129"/>
    </location>
</feature>
<evidence type="ECO:0000256" key="2">
    <source>
        <dbReference type="ARBA" id="ARBA00022528"/>
    </source>
</evidence>
<feature type="domain" description="Bromo" evidence="8">
    <location>
        <begin position="901"/>
        <end position="963"/>
    </location>
</feature>
<dbReference type="SUPFAM" id="SSF52540">
    <property type="entry name" value="P-loop containing nucleoside triphosphate hydrolases"/>
    <property type="match status" value="2"/>
</dbReference>
<dbReference type="InterPro" id="IPR003959">
    <property type="entry name" value="ATPase_AAA_core"/>
</dbReference>
<evidence type="ECO:0000256" key="1">
    <source>
        <dbReference type="ARBA" id="ARBA00006914"/>
    </source>
</evidence>
<evidence type="ECO:0000313" key="9">
    <source>
        <dbReference type="EMBL" id="KAI5070505.1"/>
    </source>
</evidence>
<evidence type="ECO:0000259" key="8">
    <source>
        <dbReference type="PROSITE" id="PS50014"/>
    </source>
</evidence>
<keyword evidence="3" id="KW-0547">Nucleotide-binding</keyword>
<dbReference type="Pfam" id="PF17862">
    <property type="entry name" value="AAA_lid_3"/>
    <property type="match status" value="1"/>
</dbReference>
<dbReference type="EMBL" id="JABFUD020000014">
    <property type="protein sequence ID" value="KAI5070505.1"/>
    <property type="molecule type" value="Genomic_DNA"/>
</dbReference>
<evidence type="ECO:0000313" key="10">
    <source>
        <dbReference type="Proteomes" id="UP000886520"/>
    </source>
</evidence>
<dbReference type="GO" id="GO:0006337">
    <property type="term" value="P:nucleosome disassembly"/>
    <property type="evidence" value="ECO:0007669"/>
    <property type="project" value="TreeGrafter"/>
</dbReference>
<dbReference type="FunFam" id="1.10.8.60:FF:000016">
    <property type="entry name" value="ATPase family AAA domain-containing protein 2B"/>
    <property type="match status" value="1"/>
</dbReference>
<dbReference type="InterPro" id="IPR036427">
    <property type="entry name" value="Bromodomain-like_sf"/>
</dbReference>
<dbReference type="Proteomes" id="UP000886520">
    <property type="component" value="Chromosome 14"/>
</dbReference>
<comment type="similarity">
    <text evidence="1">Belongs to the AAA ATPase family.</text>
</comment>
<dbReference type="InterPro" id="IPR003593">
    <property type="entry name" value="AAA+_ATPase"/>
</dbReference>
<dbReference type="Gene3D" id="1.10.8.60">
    <property type="match status" value="2"/>
</dbReference>